<dbReference type="Pfam" id="PF13469">
    <property type="entry name" value="Sulfotransfer_3"/>
    <property type="match status" value="2"/>
</dbReference>
<gene>
    <name evidence="1" type="ORF">PLOB_00042277</name>
</gene>
<dbReference type="Gene3D" id="3.40.50.300">
    <property type="entry name" value="P-loop containing nucleotide triphosphate hydrolases"/>
    <property type="match status" value="2"/>
</dbReference>
<protein>
    <recommendedName>
        <fullName evidence="3">Sulfotransferase domain-containing protein</fullName>
    </recommendedName>
</protein>
<dbReference type="Proteomes" id="UP001159405">
    <property type="component" value="Unassembled WGS sequence"/>
</dbReference>
<keyword evidence="2" id="KW-1185">Reference proteome</keyword>
<dbReference type="SUPFAM" id="SSF52540">
    <property type="entry name" value="P-loop containing nucleoside triphosphate hydrolases"/>
    <property type="match status" value="2"/>
</dbReference>
<dbReference type="PANTHER" id="PTHR10704:SF44">
    <property type="entry name" value="LD35051P-RELATED"/>
    <property type="match status" value="1"/>
</dbReference>
<dbReference type="PANTHER" id="PTHR10704">
    <property type="entry name" value="CARBOHYDRATE SULFOTRANSFERASE"/>
    <property type="match status" value="1"/>
</dbReference>
<evidence type="ECO:0000313" key="2">
    <source>
        <dbReference type="Proteomes" id="UP001159405"/>
    </source>
</evidence>
<name>A0ABN8PF40_9CNID</name>
<dbReference type="InterPro" id="IPR051135">
    <property type="entry name" value="Gal/GlcNAc/GalNAc_ST"/>
</dbReference>
<accession>A0ABN8PF40</accession>
<dbReference type="EMBL" id="CALNXK010000068">
    <property type="protein sequence ID" value="CAH3142338.1"/>
    <property type="molecule type" value="Genomic_DNA"/>
</dbReference>
<evidence type="ECO:0008006" key="3">
    <source>
        <dbReference type="Google" id="ProtNLM"/>
    </source>
</evidence>
<proteinExistence type="predicted"/>
<dbReference type="InterPro" id="IPR027417">
    <property type="entry name" value="P-loop_NTPase"/>
</dbReference>
<organism evidence="1 2">
    <name type="scientific">Porites lobata</name>
    <dbReference type="NCBI Taxonomy" id="104759"/>
    <lineage>
        <taxon>Eukaryota</taxon>
        <taxon>Metazoa</taxon>
        <taxon>Cnidaria</taxon>
        <taxon>Anthozoa</taxon>
        <taxon>Hexacorallia</taxon>
        <taxon>Scleractinia</taxon>
        <taxon>Fungiina</taxon>
        <taxon>Poritidae</taxon>
        <taxon>Porites</taxon>
    </lineage>
</organism>
<sequence>RKNLIVLSAGRGGSSLLGSLFDNNPHVMYWFEPLYTIMKRIPMKRQPTKYKETTTSVIDSFFQCRFDKIDKTILSALSRYMFRKKSKALSKTKLPQFTSQRLSNACKSYDHTVIKILSARVPNTTILTLEKLFQEQNQYDAKLVHLVRDPRGVVYSRVKLGWMKKNFNSPEFRKSVRNVFDPILQNIRLGLFSCPSWLRDRFKVVRYEDLVANMVNVTRDLYKFAGLDWSSNVDKWISTLANNSKHGRAYSLLRNASISMNSWRHAPKPLIEAVEDIFVSFSIIALLLIFIYNTNWTSIWLLRTKISSTSVVKLIGQIGFLKTEQLKEVQTRETLINSNATFKIYDSKANNSNTEAGIIVENSHPQQEFVKRRKNLIVLSAGRGGSSLLGSLFDNNPHIMYWFEPLRTITNQIPEKQQPTKYKETTTSVIDSFFQCGFDKIDNTILSALSRSSLRKKSKALSKRQLPQFTSQLLTNACKSYDHTVIKILSARVPNTTILTLEKLFQEQNQYDAKLVHLVRDPRGVVYSRVKLGWMKKNFNSPEFRKSVQNIFDPILQNIRLGLFSCPSWLRDRFKVVRYEDLVANMVNVTRDLYNFAGLDWSSNVDKWISTLANNSQHGRPYSLLRNASISMNSWRHAPKPLIEAVEDVCTDLMDLLGYQKMIIK</sequence>
<feature type="non-terminal residue" evidence="1">
    <location>
        <position position="1"/>
    </location>
</feature>
<comment type="caution">
    <text evidence="1">The sequence shown here is derived from an EMBL/GenBank/DDBJ whole genome shotgun (WGS) entry which is preliminary data.</text>
</comment>
<evidence type="ECO:0000313" key="1">
    <source>
        <dbReference type="EMBL" id="CAH3142338.1"/>
    </source>
</evidence>
<reference evidence="1 2" key="1">
    <citation type="submission" date="2022-05" db="EMBL/GenBank/DDBJ databases">
        <authorList>
            <consortium name="Genoscope - CEA"/>
            <person name="William W."/>
        </authorList>
    </citation>
    <scope>NUCLEOTIDE SEQUENCE [LARGE SCALE GENOMIC DNA]</scope>
</reference>